<dbReference type="EMBL" id="AE000657">
    <property type="protein sequence ID" value="AAC06681.1"/>
    <property type="molecule type" value="Genomic_DNA"/>
</dbReference>
<dbReference type="HOGENOM" id="CLU_139144_1_1_0"/>
<dbReference type="PANTHER" id="PTHR34655:SF2">
    <property type="entry name" value="PEROXIREDOXIN FAMILY PROTEIN"/>
    <property type="match status" value="1"/>
</dbReference>
<dbReference type="EnsemblBacteria" id="AAC06681">
    <property type="protein sequence ID" value="AAC06681"/>
    <property type="gene ID" value="aq_401"/>
</dbReference>
<dbReference type="InterPro" id="IPR027396">
    <property type="entry name" value="DsrEFH-like"/>
</dbReference>
<dbReference type="SUPFAM" id="SSF75169">
    <property type="entry name" value="DsrEFH-like"/>
    <property type="match status" value="1"/>
</dbReference>
<organism evidence="1 2">
    <name type="scientific">Aquifex aeolicus (strain VF5)</name>
    <dbReference type="NCBI Taxonomy" id="224324"/>
    <lineage>
        <taxon>Bacteria</taxon>
        <taxon>Pseudomonadati</taxon>
        <taxon>Aquificota</taxon>
        <taxon>Aquificia</taxon>
        <taxon>Aquificales</taxon>
        <taxon>Aquificaceae</taxon>
        <taxon>Aquifex</taxon>
    </lineage>
</organism>
<dbReference type="PANTHER" id="PTHR34655">
    <property type="entry name" value="CONSERVED WITHIN P. AEROPHILUM"/>
    <property type="match status" value="1"/>
</dbReference>
<protein>
    <submittedName>
        <fullName evidence="1">Uncharacterized protein</fullName>
    </submittedName>
</protein>
<dbReference type="Proteomes" id="UP000000798">
    <property type="component" value="Chromosome"/>
</dbReference>
<dbReference type="PIR" id="C70336">
    <property type="entry name" value="C70336"/>
</dbReference>
<dbReference type="RefSeq" id="WP_010880217.1">
    <property type="nucleotide sequence ID" value="NC_000918.1"/>
</dbReference>
<dbReference type="eggNOG" id="COG2044">
    <property type="taxonomic scope" value="Bacteria"/>
</dbReference>
<dbReference type="AlphaFoldDB" id="O66719"/>
<dbReference type="STRING" id="224324.aq_401"/>
<dbReference type="Gene3D" id="3.40.1260.10">
    <property type="entry name" value="DsrEFH-like"/>
    <property type="match status" value="1"/>
</dbReference>
<keyword evidence="2" id="KW-1185">Reference proteome</keyword>
<evidence type="ECO:0000313" key="1">
    <source>
        <dbReference type="EMBL" id="AAC06681.1"/>
    </source>
</evidence>
<dbReference type="KEGG" id="aae:aq_401"/>
<dbReference type="SMR" id="O66719"/>
<reference evidence="1 2" key="1">
    <citation type="journal article" date="1998" name="Nature">
        <title>The complete genome of the hyperthermophilic bacterium Aquifex aeolicus.</title>
        <authorList>
            <person name="Deckert G."/>
            <person name="Warren P.V."/>
            <person name="Gaasterland T."/>
            <person name="Young W.G."/>
            <person name="Lenox A.L."/>
            <person name="Graham D.E."/>
            <person name="Overbeek R."/>
            <person name="Snead M.A."/>
            <person name="Keller M."/>
            <person name="Aujay M."/>
            <person name="Huber R."/>
            <person name="Feldman R.A."/>
            <person name="Short J.M."/>
            <person name="Olson G.J."/>
            <person name="Swanson R.V."/>
        </authorList>
    </citation>
    <scope>NUCLEOTIDE SEQUENCE [LARGE SCALE GENOMIC DNA]</scope>
    <source>
        <strain evidence="1 2">VF5</strain>
    </source>
</reference>
<dbReference type="OrthoDB" id="4773517at2"/>
<proteinExistence type="predicted"/>
<evidence type="ECO:0000313" key="2">
    <source>
        <dbReference type="Proteomes" id="UP000000798"/>
    </source>
</evidence>
<dbReference type="Pfam" id="PF02635">
    <property type="entry name" value="DsrE"/>
    <property type="match status" value="1"/>
</dbReference>
<gene>
    <name evidence="1" type="ordered locus">aq_401</name>
</gene>
<name>O66719_AQUAE</name>
<dbReference type="InterPro" id="IPR003787">
    <property type="entry name" value="Sulphur_relay_DsrE/F-like"/>
</dbReference>
<accession>O66719</accession>
<dbReference type="InParanoid" id="O66719"/>
<sequence>MLEKELKIVILMTSGPKTPWRCATPFYIATLMAAQEADVEIFFNMDGTNLIKKGVAEKICPSLEGNCFSANGQKPKTVYDFMKDAKLAGVKFYSCKQAVDSMGLTEEDLIPELDGIVPASEFALRAMMADKLITF</sequence>